<evidence type="ECO:0000313" key="4">
    <source>
        <dbReference type="Proteomes" id="UP000293398"/>
    </source>
</evidence>
<dbReference type="AlphaFoldDB" id="A0A4Q7VV95"/>
<dbReference type="SUPFAM" id="SSF53850">
    <property type="entry name" value="Periplasmic binding protein-like II"/>
    <property type="match status" value="1"/>
</dbReference>
<name>A0A4Q7VV95_9BURK</name>
<comment type="caution">
    <text evidence="3">The sequence shown here is derived from an EMBL/GenBank/DDBJ whole genome shotgun (WGS) entry which is preliminary data.</text>
</comment>
<accession>A0A4Q7VV95</accession>
<dbReference type="Pfam" id="PF03480">
    <property type="entry name" value="DctP"/>
    <property type="match status" value="1"/>
</dbReference>
<proteinExistence type="predicted"/>
<dbReference type="PANTHER" id="PTHR33376">
    <property type="match status" value="1"/>
</dbReference>
<evidence type="ECO:0000256" key="2">
    <source>
        <dbReference type="SAM" id="SignalP"/>
    </source>
</evidence>
<dbReference type="OrthoDB" id="9177965at2"/>
<dbReference type="PANTHER" id="PTHR33376:SF4">
    <property type="entry name" value="SIALIC ACID-BINDING PERIPLASMIC PROTEIN SIAP"/>
    <property type="match status" value="1"/>
</dbReference>
<dbReference type="Gene3D" id="3.40.190.170">
    <property type="entry name" value="Bacterial extracellular solute-binding protein, family 7"/>
    <property type="match status" value="1"/>
</dbReference>
<dbReference type="NCBIfam" id="NF037995">
    <property type="entry name" value="TRAP_S1"/>
    <property type="match status" value="1"/>
</dbReference>
<dbReference type="EMBL" id="SHKO01000001">
    <property type="protein sequence ID" value="RZU00328.1"/>
    <property type="molecule type" value="Genomic_DNA"/>
</dbReference>
<keyword evidence="4" id="KW-1185">Reference proteome</keyword>
<dbReference type="InterPro" id="IPR038404">
    <property type="entry name" value="TRAP_DctP_sf"/>
</dbReference>
<feature type="chain" id="PRO_5020926301" evidence="2">
    <location>
        <begin position="20"/>
        <end position="344"/>
    </location>
</feature>
<feature type="signal peptide" evidence="2">
    <location>
        <begin position="1"/>
        <end position="19"/>
    </location>
</feature>
<dbReference type="GO" id="GO:0055085">
    <property type="term" value="P:transmembrane transport"/>
    <property type="evidence" value="ECO:0007669"/>
    <property type="project" value="InterPro"/>
</dbReference>
<organism evidence="3 4">
    <name type="scientific">Advenella incenata</name>
    <dbReference type="NCBI Taxonomy" id="267800"/>
    <lineage>
        <taxon>Bacteria</taxon>
        <taxon>Pseudomonadati</taxon>
        <taxon>Pseudomonadota</taxon>
        <taxon>Betaproteobacteria</taxon>
        <taxon>Burkholderiales</taxon>
        <taxon>Alcaligenaceae</taxon>
    </lineage>
</organism>
<evidence type="ECO:0000256" key="1">
    <source>
        <dbReference type="ARBA" id="ARBA00022729"/>
    </source>
</evidence>
<protein>
    <submittedName>
        <fullName evidence="3">TRAP-type C4-dicarboxylate transport system substrate-binding protein</fullName>
    </submittedName>
</protein>
<dbReference type="InterPro" id="IPR018389">
    <property type="entry name" value="DctP_fam"/>
</dbReference>
<gene>
    <name evidence="3" type="ORF">EV681_2136</name>
</gene>
<dbReference type="Proteomes" id="UP000293398">
    <property type="component" value="Unassembled WGS sequence"/>
</dbReference>
<keyword evidence="1 2" id="KW-0732">Signal</keyword>
<sequence>MRKIIFTLVMASACMSAAAQDLPKTHFKVVGGGSHNYTFGSTEKPFWEETLPQASGGQITADLSGLAESGLKGPEVVRLMRVGAIDIGMGVFAYVSSDDALFEGVDLPGMAPDIDSAHKIAQAYRPVLDKRMRERHGIKLLATASYTAQVFFCREPVKQLSDLKGKKVRTRGRNMADYVTALGANPVTLPFAEVVTALQTGVIDCAVTGIGSGNAAKWFEVANNLYNLPIDWSVGFYGIGLKRWQKLDPAVQKLLQEQAQVLEDRFWAETKRENDFALACNTGQGQCQIHEKAHMIAAAPTVQDQESLREVAQKVAQAWGKRCGKECVQQWNETAGKAAGITIR</sequence>
<reference evidence="3 4" key="1">
    <citation type="submission" date="2019-02" db="EMBL/GenBank/DDBJ databases">
        <title>Genomic Encyclopedia of Type Strains, Phase IV (KMG-IV): sequencing the most valuable type-strain genomes for metagenomic binning, comparative biology and taxonomic classification.</title>
        <authorList>
            <person name="Goeker M."/>
        </authorList>
    </citation>
    <scope>NUCLEOTIDE SEQUENCE [LARGE SCALE GENOMIC DNA]</scope>
    <source>
        <strain evidence="3 4">DSM 23814</strain>
    </source>
</reference>
<dbReference type="RefSeq" id="WP_130303882.1">
    <property type="nucleotide sequence ID" value="NZ_SHKO01000001.1"/>
</dbReference>
<evidence type="ECO:0000313" key="3">
    <source>
        <dbReference type="EMBL" id="RZU00328.1"/>
    </source>
</evidence>
<dbReference type="CDD" id="cd13602">
    <property type="entry name" value="PBP2_TRAP_BpDctp6_7"/>
    <property type="match status" value="1"/>
</dbReference>